<keyword evidence="7 10" id="KW-0573">Peptidoglycan synthesis</keyword>
<feature type="domain" description="Mur ligase central" evidence="14">
    <location>
        <begin position="106"/>
        <end position="292"/>
    </location>
</feature>
<dbReference type="Proteomes" id="UP001501476">
    <property type="component" value="Unassembled WGS sequence"/>
</dbReference>
<dbReference type="Gene3D" id="3.40.1190.10">
    <property type="entry name" value="Mur-like, catalytic domain"/>
    <property type="match status" value="1"/>
</dbReference>
<keyword evidence="2 10" id="KW-0436">Ligase</keyword>
<proteinExistence type="inferred from homology"/>
<keyword evidence="16" id="KW-1185">Reference proteome</keyword>
<keyword evidence="9 10" id="KW-0961">Cell wall biogenesis/degradation</keyword>
<evidence type="ECO:0000259" key="14">
    <source>
        <dbReference type="Pfam" id="PF08245"/>
    </source>
</evidence>
<dbReference type="NCBIfam" id="TIGR01143">
    <property type="entry name" value="murF"/>
    <property type="match status" value="1"/>
</dbReference>
<evidence type="ECO:0000256" key="6">
    <source>
        <dbReference type="ARBA" id="ARBA00022960"/>
    </source>
</evidence>
<evidence type="ECO:0000256" key="1">
    <source>
        <dbReference type="ARBA" id="ARBA00022490"/>
    </source>
</evidence>
<evidence type="ECO:0000256" key="9">
    <source>
        <dbReference type="ARBA" id="ARBA00023316"/>
    </source>
</evidence>
<keyword evidence="5 10" id="KW-0067">ATP-binding</keyword>
<dbReference type="Pfam" id="PF08245">
    <property type="entry name" value="Mur_ligase_M"/>
    <property type="match status" value="1"/>
</dbReference>
<evidence type="ECO:0000313" key="15">
    <source>
        <dbReference type="EMBL" id="GAA0213066.1"/>
    </source>
</evidence>
<name>A0ABN0T5D1_9GAMM</name>
<comment type="subcellular location">
    <subcellularLocation>
        <location evidence="10 11">Cytoplasm</location>
    </subcellularLocation>
</comment>
<evidence type="ECO:0000256" key="3">
    <source>
        <dbReference type="ARBA" id="ARBA00022618"/>
    </source>
</evidence>
<comment type="catalytic activity">
    <reaction evidence="10 11">
        <text>D-alanyl-D-alanine + UDP-N-acetyl-alpha-D-muramoyl-L-alanyl-gamma-D-glutamyl-meso-2,6-diaminopimelate + ATP = UDP-N-acetyl-alpha-D-muramoyl-L-alanyl-gamma-D-glutamyl-meso-2,6-diaminopimeloyl-D-alanyl-D-alanine + ADP + phosphate + H(+)</text>
        <dbReference type="Rhea" id="RHEA:28374"/>
        <dbReference type="ChEBI" id="CHEBI:15378"/>
        <dbReference type="ChEBI" id="CHEBI:30616"/>
        <dbReference type="ChEBI" id="CHEBI:43474"/>
        <dbReference type="ChEBI" id="CHEBI:57822"/>
        <dbReference type="ChEBI" id="CHEBI:61386"/>
        <dbReference type="ChEBI" id="CHEBI:83905"/>
        <dbReference type="ChEBI" id="CHEBI:456216"/>
        <dbReference type="EC" id="6.3.2.10"/>
    </reaction>
</comment>
<dbReference type="EC" id="6.3.2.10" evidence="10 11"/>
<feature type="domain" description="Mur ligase C-terminal" evidence="13">
    <location>
        <begin position="315"/>
        <end position="434"/>
    </location>
</feature>
<evidence type="ECO:0000259" key="12">
    <source>
        <dbReference type="Pfam" id="PF01225"/>
    </source>
</evidence>
<evidence type="ECO:0000256" key="10">
    <source>
        <dbReference type="HAMAP-Rule" id="MF_02019"/>
    </source>
</evidence>
<dbReference type="PANTHER" id="PTHR43024:SF1">
    <property type="entry name" value="UDP-N-ACETYLMURAMOYL-TRIPEPTIDE--D-ALANYL-D-ALANINE LIGASE"/>
    <property type="match status" value="1"/>
</dbReference>
<accession>A0ABN0T5D1</accession>
<evidence type="ECO:0000259" key="13">
    <source>
        <dbReference type="Pfam" id="PF02875"/>
    </source>
</evidence>
<comment type="similarity">
    <text evidence="10">Belongs to the MurCDEF family. MurF subfamily.</text>
</comment>
<evidence type="ECO:0000256" key="4">
    <source>
        <dbReference type="ARBA" id="ARBA00022741"/>
    </source>
</evidence>
<evidence type="ECO:0000256" key="7">
    <source>
        <dbReference type="ARBA" id="ARBA00022984"/>
    </source>
</evidence>
<dbReference type="Pfam" id="PF01225">
    <property type="entry name" value="Mur_ligase"/>
    <property type="match status" value="1"/>
</dbReference>
<feature type="domain" description="Mur ligase N-terminal catalytic" evidence="12">
    <location>
        <begin position="26"/>
        <end position="93"/>
    </location>
</feature>
<dbReference type="InterPro" id="IPR051046">
    <property type="entry name" value="MurCDEF_CellWall_CoF430Synth"/>
</dbReference>
<dbReference type="PANTHER" id="PTHR43024">
    <property type="entry name" value="UDP-N-ACETYLMURAMOYL-TRIPEPTIDE--D-ALANYL-D-ALANINE LIGASE"/>
    <property type="match status" value="1"/>
</dbReference>
<dbReference type="HAMAP" id="MF_02019">
    <property type="entry name" value="MurF"/>
    <property type="match status" value="1"/>
</dbReference>
<reference evidence="15 16" key="1">
    <citation type="journal article" date="2019" name="Int. J. Syst. Evol. Microbiol.">
        <title>The Global Catalogue of Microorganisms (GCM) 10K type strain sequencing project: providing services to taxonomists for standard genome sequencing and annotation.</title>
        <authorList>
            <consortium name="The Broad Institute Genomics Platform"/>
            <consortium name="The Broad Institute Genome Sequencing Center for Infectious Disease"/>
            <person name="Wu L."/>
            <person name="Ma J."/>
        </authorList>
    </citation>
    <scope>NUCLEOTIDE SEQUENCE [LARGE SCALE GENOMIC DNA]</scope>
    <source>
        <strain evidence="15 16">JCM 6886</strain>
    </source>
</reference>
<dbReference type="InterPro" id="IPR013221">
    <property type="entry name" value="Mur_ligase_cen"/>
</dbReference>
<dbReference type="EMBL" id="BAAADG010000001">
    <property type="protein sequence ID" value="GAA0213066.1"/>
    <property type="molecule type" value="Genomic_DNA"/>
</dbReference>
<dbReference type="GO" id="GO:0016874">
    <property type="term" value="F:ligase activity"/>
    <property type="evidence" value="ECO:0007669"/>
    <property type="project" value="UniProtKB-KW"/>
</dbReference>
<dbReference type="InterPro" id="IPR035911">
    <property type="entry name" value="MurE/MurF_N"/>
</dbReference>
<keyword evidence="8 10" id="KW-0131">Cell cycle</keyword>
<dbReference type="Gene3D" id="3.90.190.20">
    <property type="entry name" value="Mur ligase, C-terminal domain"/>
    <property type="match status" value="1"/>
</dbReference>
<keyword evidence="4 10" id="KW-0547">Nucleotide-binding</keyword>
<evidence type="ECO:0000313" key="16">
    <source>
        <dbReference type="Proteomes" id="UP001501476"/>
    </source>
</evidence>
<dbReference type="InterPro" id="IPR036615">
    <property type="entry name" value="Mur_ligase_C_dom_sf"/>
</dbReference>
<gene>
    <name evidence="10 15" type="primary">murF</name>
    <name evidence="15" type="ORF">GCM10008964_00550</name>
</gene>
<dbReference type="InterPro" id="IPR000713">
    <property type="entry name" value="Mur_ligase_N"/>
</dbReference>
<organism evidence="15 16">
    <name type="scientific">Methylophaga marina</name>
    <dbReference type="NCBI Taxonomy" id="45495"/>
    <lineage>
        <taxon>Bacteria</taxon>
        <taxon>Pseudomonadati</taxon>
        <taxon>Pseudomonadota</taxon>
        <taxon>Gammaproteobacteria</taxon>
        <taxon>Thiotrichales</taxon>
        <taxon>Piscirickettsiaceae</taxon>
        <taxon>Methylophaga</taxon>
    </lineage>
</organism>
<comment type="function">
    <text evidence="10 11">Involved in cell wall formation. Catalyzes the final step in the synthesis of UDP-N-acetylmuramoyl-pentapeptide, the precursor of murein.</text>
</comment>
<comment type="pathway">
    <text evidence="10 11">Cell wall biogenesis; peptidoglycan biosynthesis.</text>
</comment>
<evidence type="ECO:0000256" key="5">
    <source>
        <dbReference type="ARBA" id="ARBA00022840"/>
    </source>
</evidence>
<dbReference type="InterPro" id="IPR005863">
    <property type="entry name" value="UDP-N-AcMur_synth"/>
</dbReference>
<keyword evidence="3 10" id="KW-0132">Cell division</keyword>
<evidence type="ECO:0000256" key="8">
    <source>
        <dbReference type="ARBA" id="ARBA00023306"/>
    </source>
</evidence>
<dbReference type="Pfam" id="PF02875">
    <property type="entry name" value="Mur_ligase_C"/>
    <property type="match status" value="1"/>
</dbReference>
<comment type="caution">
    <text evidence="15">The sequence shown here is derived from an EMBL/GenBank/DDBJ whole genome shotgun (WGS) entry which is preliminary data.</text>
</comment>
<keyword evidence="6 10" id="KW-0133">Cell shape</keyword>
<dbReference type="InterPro" id="IPR036565">
    <property type="entry name" value="Mur-like_cat_sf"/>
</dbReference>
<dbReference type="RefSeq" id="WP_286305481.1">
    <property type="nucleotide sequence ID" value="NZ_AP027741.1"/>
</dbReference>
<feature type="binding site" evidence="10">
    <location>
        <begin position="108"/>
        <end position="114"/>
    </location>
    <ligand>
        <name>ATP</name>
        <dbReference type="ChEBI" id="CHEBI:30616"/>
    </ligand>
</feature>
<sequence>MGLQLTLTQIAEIVSAQNDVADVVVTGAVIDSRKVTPGDLFIAFKGEHVDGHTYLAKARENGAVAALVSEYQDDELPQIKVDDVRIAFGQIAKAWLAECHAKVIAITGSNGKTSLKEMVKAILSEVGTVTATQGNLNNDLGVPLTICRIDKSDDYAVIEMGTNHPGEIAYLMSIVSPDVSVINNIASAHIEGLGSEESIAKEKGSIYQGLKKNGIAVVNADMPYESIWQPLIAGRKTIRFGLQTKVDIFADYIQPEPAASHFLVHIDGINHHMTIPLPGLHNVNNALAAIAICVALNIPVDAMVRGLNTLQAVPHRLQMRKGLSGSRLIDDTYNANPGSYLRALETLSGFDEPRWLVLGDFGELGGECDAIHQSMGLQAKAAGVTSLFTVGEKSQLAAAEFGDNAIHFEDIQTLQQLLQNTLTADVTCLIKGSRFMQLDKLADALASEAQ</sequence>
<protein>
    <recommendedName>
        <fullName evidence="10 11">UDP-N-acetylmuramoyl-tripeptide--D-alanyl-D-alanine ligase</fullName>
        <ecNumber evidence="10 11">6.3.2.10</ecNumber>
    </recommendedName>
    <alternativeName>
        <fullName evidence="10">D-alanyl-D-alanine-adding enzyme</fullName>
    </alternativeName>
</protein>
<keyword evidence="1 10" id="KW-0963">Cytoplasm</keyword>
<dbReference type="SUPFAM" id="SSF63418">
    <property type="entry name" value="MurE/MurF N-terminal domain"/>
    <property type="match status" value="1"/>
</dbReference>
<evidence type="ECO:0000256" key="11">
    <source>
        <dbReference type="RuleBase" id="RU004136"/>
    </source>
</evidence>
<dbReference type="Gene3D" id="3.40.1390.10">
    <property type="entry name" value="MurE/MurF, N-terminal domain"/>
    <property type="match status" value="1"/>
</dbReference>
<dbReference type="SUPFAM" id="SSF53623">
    <property type="entry name" value="MurD-like peptide ligases, catalytic domain"/>
    <property type="match status" value="1"/>
</dbReference>
<dbReference type="InterPro" id="IPR004101">
    <property type="entry name" value="Mur_ligase_C"/>
</dbReference>
<evidence type="ECO:0000256" key="2">
    <source>
        <dbReference type="ARBA" id="ARBA00022598"/>
    </source>
</evidence>
<dbReference type="SUPFAM" id="SSF53244">
    <property type="entry name" value="MurD-like peptide ligases, peptide-binding domain"/>
    <property type="match status" value="1"/>
</dbReference>